<feature type="compositionally biased region" description="Low complexity" evidence="1">
    <location>
        <begin position="642"/>
        <end position="653"/>
    </location>
</feature>
<feature type="region of interest" description="Disordered" evidence="1">
    <location>
        <begin position="771"/>
        <end position="791"/>
    </location>
</feature>
<accession>A0A8X6PDN5</accession>
<evidence type="ECO:0000256" key="1">
    <source>
        <dbReference type="SAM" id="MobiDB-lite"/>
    </source>
</evidence>
<protein>
    <recommendedName>
        <fullName evidence="5">GATA zinc finger domain-containing protein 14-like</fullName>
    </recommendedName>
</protein>
<keyword evidence="4" id="KW-1185">Reference proteome</keyword>
<comment type="caution">
    <text evidence="3">The sequence shown here is derived from an EMBL/GenBank/DDBJ whole genome shotgun (WGS) entry which is preliminary data.</text>
</comment>
<feature type="region of interest" description="Disordered" evidence="1">
    <location>
        <begin position="804"/>
        <end position="828"/>
    </location>
</feature>
<evidence type="ECO:0000256" key="2">
    <source>
        <dbReference type="SAM" id="SignalP"/>
    </source>
</evidence>
<feature type="compositionally biased region" description="Polar residues" evidence="1">
    <location>
        <begin position="949"/>
        <end position="958"/>
    </location>
</feature>
<feature type="chain" id="PRO_5036483167" description="GATA zinc finger domain-containing protein 14-like" evidence="2">
    <location>
        <begin position="19"/>
        <end position="1027"/>
    </location>
</feature>
<dbReference type="Proteomes" id="UP000887013">
    <property type="component" value="Unassembled WGS sequence"/>
</dbReference>
<dbReference type="EMBL" id="BMAW01067387">
    <property type="protein sequence ID" value="GFT59532.1"/>
    <property type="molecule type" value="Genomic_DNA"/>
</dbReference>
<feature type="region of interest" description="Disordered" evidence="1">
    <location>
        <begin position="391"/>
        <end position="426"/>
    </location>
</feature>
<feature type="signal peptide" evidence="2">
    <location>
        <begin position="1"/>
        <end position="18"/>
    </location>
</feature>
<dbReference type="OrthoDB" id="6424447at2759"/>
<feature type="compositionally biased region" description="Polar residues" evidence="1">
    <location>
        <begin position="406"/>
        <end position="426"/>
    </location>
</feature>
<evidence type="ECO:0008006" key="5">
    <source>
        <dbReference type="Google" id="ProtNLM"/>
    </source>
</evidence>
<feature type="region of interest" description="Disordered" evidence="1">
    <location>
        <begin position="124"/>
        <end position="144"/>
    </location>
</feature>
<evidence type="ECO:0000313" key="3">
    <source>
        <dbReference type="EMBL" id="GFT59532.1"/>
    </source>
</evidence>
<sequence>MLFQVLFAFIIVQKNIFCIETFPKEFPKDGLNVFDFEINKLFDPPSRINFKNKGILEYMDKEINKLTLKAESVVNNGENFGYKDYTDVLLIKAPEEQSVGNKTNIGDTSKQTFNADLGNFINKPTGNRTEAESNNHVSQLSPKQGYNAQARDVIIKELGNTVPYSPEYQDKIIYIPVYDSQNSQSKKGSEHQNYAQNELSDGTLSNENKKTIGFIGVVFVHKMQPQDAIISTHIKNNFNQQNNGILHNVQNTEPTYMDIPDGSQRKLSNSISATNGLQQQIGTSGFDDETYQPVVQQIEDNRSFQTVPLNPHNEQWQTQKPANNGWRTNSGNKNVLDIPQIQGQTMSHQESPWINSQKDGSFQNTITNQDINPKGNSKLYNTERQNFDNRRQIPENPLFPPRGSATPKSSSVNRFPNSNTQPNFLNSKSNIQVDRHRMNTKNKPNNYQNVKTQQTFKPNSGVHYDDLNHMIAITDGKGSGQLVPVIKHVVIEKQMPSINNAHLFIDSEGATNYGGNRQEINQNSQTFYQAPQHSTSPSSSSIGNNNANNGNSELNAKTLAHPQWNSDLSNNINNLPQSQFLKASNHLVHPQQRRRNEEIFLHDKIKDHFKSKDENSKDYENQQKFDQKSEVTNDNSQHPFFNNLSNLNNNENSHFSQREKSFKHRNPVNQEFSNDAEIKEAFRIAGIYLQTQNENLPAHEQNNVHSHNRFETINSNEKYYHDNRRDHHHNTPLDLNTVRPTTDQRYNALYHERNNNFNVVKLRNHLLQSPRNTDLPYERKNNVNKELPKENRWKVVQNIQNTQTSVSETYKDNANRNSLHRPKQSVSTEVMDLNNQRGSLDHKNNQHSRYRVTDSFQIKDAISRRQQRNPRNQNLYTNQHQQDSQFYNTSPTQTVEPSNIDYTSKENEGVLVFTGNDRKDWKTNSQNKLNKDRTHYQQLGRKHHKNPYEENNPNTSEQRPLASVIGRSESNNDTHDKTTKAWYRRDSENTKDNESKRDGRKVDNTSAHIVNDADGADSNGFGGENFW</sequence>
<feature type="compositionally biased region" description="Basic and acidic residues" evidence="1">
    <location>
        <begin position="776"/>
        <end position="791"/>
    </location>
</feature>
<feature type="compositionally biased region" description="Polar residues" evidence="1">
    <location>
        <begin position="875"/>
        <end position="902"/>
    </location>
</feature>
<name>A0A8X6PDN5_NEPPI</name>
<feature type="region of interest" description="Disordered" evidence="1">
    <location>
        <begin position="528"/>
        <end position="554"/>
    </location>
</feature>
<feature type="region of interest" description="Disordered" evidence="1">
    <location>
        <begin position="609"/>
        <end position="672"/>
    </location>
</feature>
<reference evidence="3" key="1">
    <citation type="submission" date="2020-08" db="EMBL/GenBank/DDBJ databases">
        <title>Multicomponent nature underlies the extraordinary mechanical properties of spider dragline silk.</title>
        <authorList>
            <person name="Kono N."/>
            <person name="Nakamura H."/>
            <person name="Mori M."/>
            <person name="Yoshida Y."/>
            <person name="Ohtoshi R."/>
            <person name="Malay A.D."/>
            <person name="Moran D.A.P."/>
            <person name="Tomita M."/>
            <person name="Numata K."/>
            <person name="Arakawa K."/>
        </authorList>
    </citation>
    <scope>NUCLEOTIDE SEQUENCE</scope>
</reference>
<feature type="region of interest" description="Disordered" evidence="1">
    <location>
        <begin position="864"/>
        <end position="1027"/>
    </location>
</feature>
<gene>
    <name evidence="3" type="primary">AVEN_252307_1</name>
    <name evidence="3" type="ORF">NPIL_486881</name>
</gene>
<keyword evidence="2" id="KW-0732">Signal</keyword>
<proteinExistence type="predicted"/>
<dbReference type="AlphaFoldDB" id="A0A8X6PDN5"/>
<feature type="compositionally biased region" description="Basic and acidic residues" evidence="1">
    <location>
        <begin position="609"/>
        <end position="631"/>
    </location>
</feature>
<feature type="compositionally biased region" description="Low complexity" evidence="1">
    <location>
        <begin position="534"/>
        <end position="554"/>
    </location>
</feature>
<evidence type="ECO:0000313" key="4">
    <source>
        <dbReference type="Proteomes" id="UP000887013"/>
    </source>
</evidence>
<organism evidence="3 4">
    <name type="scientific">Nephila pilipes</name>
    <name type="common">Giant wood spider</name>
    <name type="synonym">Nephila maculata</name>
    <dbReference type="NCBI Taxonomy" id="299642"/>
    <lineage>
        <taxon>Eukaryota</taxon>
        <taxon>Metazoa</taxon>
        <taxon>Ecdysozoa</taxon>
        <taxon>Arthropoda</taxon>
        <taxon>Chelicerata</taxon>
        <taxon>Arachnida</taxon>
        <taxon>Araneae</taxon>
        <taxon>Araneomorphae</taxon>
        <taxon>Entelegynae</taxon>
        <taxon>Araneoidea</taxon>
        <taxon>Nephilidae</taxon>
        <taxon>Nephila</taxon>
    </lineage>
</organism>
<feature type="compositionally biased region" description="Basic and acidic residues" evidence="1">
    <location>
        <begin position="970"/>
        <end position="1003"/>
    </location>
</feature>